<dbReference type="SUPFAM" id="SSF47862">
    <property type="entry name" value="Saposin"/>
    <property type="match status" value="1"/>
</dbReference>
<dbReference type="WBParaSite" id="PgR004_g243_t01">
    <property type="protein sequence ID" value="PgR004_g243_t01"/>
    <property type="gene ID" value="PgR004_g243"/>
</dbReference>
<evidence type="ECO:0000313" key="5">
    <source>
        <dbReference type="WBParaSite" id="PgR004_g243_t01"/>
    </source>
</evidence>
<dbReference type="InterPro" id="IPR011001">
    <property type="entry name" value="Saposin-like"/>
</dbReference>
<keyword evidence="2" id="KW-0732">Signal</keyword>
<keyword evidence="1" id="KW-1015">Disulfide bond</keyword>
<dbReference type="InterPro" id="IPR008139">
    <property type="entry name" value="SaposinB_dom"/>
</dbReference>
<feature type="domain" description="Saposin B-type" evidence="3">
    <location>
        <begin position="19"/>
        <end position="97"/>
    </location>
</feature>
<dbReference type="Proteomes" id="UP000887569">
    <property type="component" value="Unplaced"/>
</dbReference>
<evidence type="ECO:0000313" key="4">
    <source>
        <dbReference type="Proteomes" id="UP000887569"/>
    </source>
</evidence>
<dbReference type="SMART" id="SM00741">
    <property type="entry name" value="SapB"/>
    <property type="match status" value="1"/>
</dbReference>
<proteinExistence type="predicted"/>
<dbReference type="AlphaFoldDB" id="A0A915ADS4"/>
<evidence type="ECO:0000256" key="1">
    <source>
        <dbReference type="ARBA" id="ARBA00023157"/>
    </source>
</evidence>
<accession>A0A915ADS4</accession>
<sequence length="97" mass="10429">TMRTGVLLIALLLAVSNASKIMCGLCEVFTTVLEGKLSRSDKGAAKYITNICALLADGNKKAEAKCNEVFVDEFMNVATNFIASNVSDHVCRRLALC</sequence>
<reference evidence="5" key="1">
    <citation type="submission" date="2022-11" db="UniProtKB">
        <authorList>
            <consortium name="WormBaseParasite"/>
        </authorList>
    </citation>
    <scope>IDENTIFICATION</scope>
</reference>
<feature type="signal peptide" evidence="2">
    <location>
        <begin position="1"/>
        <end position="18"/>
    </location>
</feature>
<organism evidence="4 5">
    <name type="scientific">Parascaris univalens</name>
    <name type="common">Nematode worm</name>
    <dbReference type="NCBI Taxonomy" id="6257"/>
    <lineage>
        <taxon>Eukaryota</taxon>
        <taxon>Metazoa</taxon>
        <taxon>Ecdysozoa</taxon>
        <taxon>Nematoda</taxon>
        <taxon>Chromadorea</taxon>
        <taxon>Rhabditida</taxon>
        <taxon>Spirurina</taxon>
        <taxon>Ascaridomorpha</taxon>
        <taxon>Ascaridoidea</taxon>
        <taxon>Ascarididae</taxon>
        <taxon>Parascaris</taxon>
    </lineage>
</organism>
<protein>
    <submittedName>
        <fullName evidence="5">Saposin B-type domain-containing protein</fullName>
    </submittedName>
</protein>
<keyword evidence="4" id="KW-1185">Reference proteome</keyword>
<evidence type="ECO:0000259" key="3">
    <source>
        <dbReference type="PROSITE" id="PS50015"/>
    </source>
</evidence>
<feature type="chain" id="PRO_5037064839" evidence="2">
    <location>
        <begin position="19"/>
        <end position="97"/>
    </location>
</feature>
<evidence type="ECO:0000256" key="2">
    <source>
        <dbReference type="SAM" id="SignalP"/>
    </source>
</evidence>
<name>A0A915ADS4_PARUN</name>
<dbReference type="PROSITE" id="PS50015">
    <property type="entry name" value="SAP_B"/>
    <property type="match status" value="1"/>
</dbReference>
<dbReference type="Gene3D" id="1.10.225.10">
    <property type="entry name" value="Saposin-like"/>
    <property type="match status" value="1"/>
</dbReference>